<name>A0A2U8UMP1_9CAUD</name>
<protein>
    <submittedName>
        <fullName evidence="2">Uncharacterized protein</fullName>
    </submittedName>
</protein>
<keyword evidence="3" id="KW-1185">Reference proteome</keyword>
<accession>A0A2U8UMP1</accession>
<feature type="compositionally biased region" description="Basic and acidic residues" evidence="1">
    <location>
        <begin position="85"/>
        <end position="95"/>
    </location>
</feature>
<dbReference type="KEGG" id="vg:60326337"/>
<evidence type="ECO:0000313" key="2">
    <source>
        <dbReference type="EMBL" id="AWN04868.1"/>
    </source>
</evidence>
<feature type="region of interest" description="Disordered" evidence="1">
    <location>
        <begin position="85"/>
        <end position="121"/>
    </location>
</feature>
<dbReference type="Proteomes" id="UP000246262">
    <property type="component" value="Segment"/>
</dbReference>
<organism evidence="2 3">
    <name type="scientific">Mycobacterium phage BobaPhett</name>
    <dbReference type="NCBI Taxonomy" id="2182393"/>
    <lineage>
        <taxon>Viruses</taxon>
        <taxon>Duplodnaviria</taxon>
        <taxon>Heunggongvirae</taxon>
        <taxon>Uroviricota</taxon>
        <taxon>Caudoviricetes</taxon>
        <taxon>Gracegardnervirinae</taxon>
        <taxon>Cheoctovirus</taxon>
        <taxon>Cheoctovirus bobaphett</taxon>
    </lineage>
</organism>
<dbReference type="GeneID" id="60326337"/>
<evidence type="ECO:0000313" key="3">
    <source>
        <dbReference type="Proteomes" id="UP000246262"/>
    </source>
</evidence>
<proteinExistence type="predicted"/>
<gene>
    <name evidence="2" type="primary">52</name>
    <name evidence="2" type="ORF">SEA_BOBAPHETT_52</name>
</gene>
<sequence>MAGQPANPKGVTESSGDTRCNAGTPHDPNPIGAQHKPPNTQGTQERSQKMADNEKLITLTRIERQAITVTIAGVSPLIPHRWSEKAKGMMRDKQTGSKARAKKEAKDPAAEAEASLYRLPDGRPGMPATAFKAATVGAARLYDGITMTALKTALFIEGEGDEQLVPIEGDMKLREDTPRNATGVADLRYRYQFYPWTATLTVVYVPSMIDDTSVINLIDAGGNGGVGDWRPSAPKSHTGTYGRYEVQI</sequence>
<dbReference type="EMBL" id="MH155865">
    <property type="protein sequence ID" value="AWN04868.1"/>
    <property type="molecule type" value="Genomic_DNA"/>
</dbReference>
<feature type="region of interest" description="Disordered" evidence="1">
    <location>
        <begin position="1"/>
        <end position="51"/>
    </location>
</feature>
<reference evidence="2 3" key="1">
    <citation type="submission" date="2018-04" db="EMBL/GenBank/DDBJ databases">
        <authorList>
            <person name="Kang A.K."/>
            <person name="Dalia R."/>
            <person name="Little J.L."/>
            <person name="Gurney S.M."/>
            <person name="Garlena R.A."/>
            <person name="Russell D.A."/>
            <person name="Pope W.H."/>
            <person name="Jacobs-Sera D."/>
            <person name="Hatfull G.F."/>
        </authorList>
    </citation>
    <scope>NUCLEOTIDE SEQUENCE [LARGE SCALE GENOMIC DNA]</scope>
</reference>
<evidence type="ECO:0000256" key="1">
    <source>
        <dbReference type="SAM" id="MobiDB-lite"/>
    </source>
</evidence>
<dbReference type="RefSeq" id="YP_009954840.1">
    <property type="nucleotide sequence ID" value="NC_051636.1"/>
</dbReference>